<dbReference type="PANTHER" id="PTHR44376">
    <property type="entry name" value="TRANSCRIPTIONAL REGULATOR OF FILAMENTOUS GROWTH FLO8"/>
    <property type="match status" value="1"/>
</dbReference>
<dbReference type="InterPro" id="IPR015943">
    <property type="entry name" value="WD40/YVTN_repeat-like_dom_sf"/>
</dbReference>
<dbReference type="InterPro" id="IPR036322">
    <property type="entry name" value="WD40_repeat_dom_sf"/>
</dbReference>
<protein>
    <submittedName>
        <fullName evidence="2">Uncharacterized protein</fullName>
    </submittedName>
</protein>
<dbReference type="CDD" id="cd00200">
    <property type="entry name" value="WD40"/>
    <property type="match status" value="1"/>
</dbReference>
<dbReference type="InterPro" id="IPR006594">
    <property type="entry name" value="LisH"/>
</dbReference>
<keyword evidence="1" id="KW-0853">WD repeat</keyword>
<evidence type="ECO:0000313" key="2">
    <source>
        <dbReference type="EMBL" id="MCD7447507.1"/>
    </source>
</evidence>
<reference evidence="2 3" key="1">
    <citation type="journal article" date="2021" name="BMC Genomics">
        <title>Datura genome reveals duplications of psychoactive alkaloid biosynthetic genes and high mutation rate following tissue culture.</title>
        <authorList>
            <person name="Rajewski A."/>
            <person name="Carter-House D."/>
            <person name="Stajich J."/>
            <person name="Litt A."/>
        </authorList>
    </citation>
    <scope>NUCLEOTIDE SEQUENCE [LARGE SCALE GENOMIC DNA]</scope>
    <source>
        <strain evidence="2">AR-01</strain>
    </source>
</reference>
<dbReference type="Proteomes" id="UP000823775">
    <property type="component" value="Unassembled WGS sequence"/>
</dbReference>
<dbReference type="PANTHER" id="PTHR44376:SF8">
    <property type="entry name" value="TRANSCRIPTIONAL COREPRESSOR LEUNIG-LIKE"/>
    <property type="match status" value="1"/>
</dbReference>
<dbReference type="Pfam" id="PF00400">
    <property type="entry name" value="WD40"/>
    <property type="match status" value="4"/>
</dbReference>
<dbReference type="EMBL" id="JACEIK010000039">
    <property type="protein sequence ID" value="MCD7447507.1"/>
    <property type="molecule type" value="Genomic_DNA"/>
</dbReference>
<dbReference type="SMART" id="SM00320">
    <property type="entry name" value="WD40"/>
    <property type="match status" value="7"/>
</dbReference>
<proteinExistence type="predicted"/>
<evidence type="ECO:0000313" key="3">
    <source>
        <dbReference type="Proteomes" id="UP000823775"/>
    </source>
</evidence>
<sequence>MAQRLLERAILDYMSKRGFHHAGAAFSQEILANQNIDAINSPCGAFLQVWWDRFYETYTSKFSEVPIFATESFDQVAHTIENVVTNNGPTNQSCASDHTAANMLPIMESNSPDHTEDWLSNLLLSDMPLFIKNLEINEMNDMLPFESNDVLPNVAVQSLQLLAPTSSGDFFRMLPQAKLGENMLGDANKRTLENLPVGQQITFPSMRSGRKRKAPMSSLTSVERYNATTAGFNATTDNEARQEGMYFEEIHKFHETKSKLLCCHFNSEGNLLAAAGQDGMVLICDVSNNNVNSGEVHAHCVTDVRFRPNSTVFATSSFDKTMKIWEASKSNYLFRDLVEHVEQVTSIDFHPTEVDLISFCDTNDEIRLWDINMGDCKLILKGGSKQVRFQPQFGKFLASSTTNIINIFDVETNTIYKKLQGHVKDVCSFCWDMSGNYLASVSEDNARIWSVSEGKCIFELFSNGNTFQSCTFRPGYSQVLMIGSDKLLEHWNPIYQSNKTWAYSGHTGLISSLADSPSEGIVASASDDQVIKIWR</sequence>
<comment type="caution">
    <text evidence="2">The sequence shown here is derived from an EMBL/GenBank/DDBJ whole genome shotgun (WGS) entry which is preliminary data.</text>
</comment>
<feature type="repeat" description="WD" evidence="1">
    <location>
        <begin position="503"/>
        <end position="535"/>
    </location>
</feature>
<feature type="repeat" description="WD" evidence="1">
    <location>
        <begin position="294"/>
        <end position="335"/>
    </location>
</feature>
<gene>
    <name evidence="2" type="ORF">HAX54_031002</name>
</gene>
<dbReference type="InterPro" id="IPR044716">
    <property type="entry name" value="LEUNIG-like"/>
</dbReference>
<evidence type="ECO:0000256" key="1">
    <source>
        <dbReference type="PROSITE-ProRule" id="PRU00221"/>
    </source>
</evidence>
<dbReference type="PROSITE" id="PS50896">
    <property type="entry name" value="LISH"/>
    <property type="match status" value="1"/>
</dbReference>
<keyword evidence="3" id="KW-1185">Reference proteome</keyword>
<name>A0ABS8RL54_DATST</name>
<accession>A0ABS8RL54</accession>
<organism evidence="2 3">
    <name type="scientific">Datura stramonium</name>
    <name type="common">Jimsonweed</name>
    <name type="synonym">Common thornapple</name>
    <dbReference type="NCBI Taxonomy" id="4076"/>
    <lineage>
        <taxon>Eukaryota</taxon>
        <taxon>Viridiplantae</taxon>
        <taxon>Streptophyta</taxon>
        <taxon>Embryophyta</taxon>
        <taxon>Tracheophyta</taxon>
        <taxon>Spermatophyta</taxon>
        <taxon>Magnoliopsida</taxon>
        <taxon>eudicotyledons</taxon>
        <taxon>Gunneridae</taxon>
        <taxon>Pentapetalae</taxon>
        <taxon>asterids</taxon>
        <taxon>lamiids</taxon>
        <taxon>Solanales</taxon>
        <taxon>Solanaceae</taxon>
        <taxon>Solanoideae</taxon>
        <taxon>Datureae</taxon>
        <taxon>Datura</taxon>
    </lineage>
</organism>
<dbReference type="PROSITE" id="PS50294">
    <property type="entry name" value="WD_REPEATS_REGION"/>
    <property type="match status" value="2"/>
</dbReference>
<dbReference type="Gene3D" id="2.130.10.10">
    <property type="entry name" value="YVTN repeat-like/Quinoprotein amine dehydrogenase"/>
    <property type="match status" value="2"/>
</dbReference>
<dbReference type="PROSITE" id="PS50082">
    <property type="entry name" value="WD_REPEATS_2"/>
    <property type="match status" value="3"/>
</dbReference>
<dbReference type="SUPFAM" id="SSF50978">
    <property type="entry name" value="WD40 repeat-like"/>
    <property type="match status" value="1"/>
</dbReference>
<dbReference type="InterPro" id="IPR001680">
    <property type="entry name" value="WD40_rpt"/>
</dbReference>
<feature type="repeat" description="WD" evidence="1">
    <location>
        <begin position="337"/>
        <end position="379"/>
    </location>
</feature>